<dbReference type="FunFam" id="3.90.550.50:FF:000001">
    <property type="entry name" value="Hexosyltransferase"/>
    <property type="match status" value="1"/>
</dbReference>
<keyword evidence="7 11" id="KW-1133">Transmembrane helix</keyword>
<dbReference type="PANTHER" id="PTHR11214">
    <property type="entry name" value="BETA-1,3-N-ACETYLGLUCOSAMINYLTRANSFERASE"/>
    <property type="match status" value="1"/>
</dbReference>
<keyword evidence="10" id="KW-0325">Glycoprotein</keyword>
<dbReference type="Pfam" id="PF01762">
    <property type="entry name" value="Galactosyl_T"/>
    <property type="match status" value="1"/>
</dbReference>
<keyword evidence="5 11" id="KW-0812">Transmembrane</keyword>
<proteinExistence type="inferred from homology"/>
<evidence type="ECO:0000313" key="13">
    <source>
        <dbReference type="Proteomes" id="UP001168821"/>
    </source>
</evidence>
<sequence length="325" mass="38439">MHPTPKEFFIIIFVVASIHFYIIVRCRHAVTPLDHWPEDTPRNVNFYLNLQVNNLPHNFCNAPKTVLIFVHSRPHNKEARDAIRRTWGDPTLLFNNNASLFFLLGQTRDWSTRDITRSENLEHGDIIIEDFIDDYANLTLKSISMLKLFESQDQCKFLVKADEDLFVNVENLVKLVELLPNDMKKRLLMGRAIIGERRKNDYNKKWYAPRYMFLGHTYPKFLAGPAYLMSLRVARELYSAALELPLFHLEDVFVTGICAEKMKIHRWHLYLFTDYRVPRIWCRMMKLVTLHGFNPQEIFAVQKLLDQAKRNLKCSKMNLNSIKYF</sequence>
<keyword evidence="13" id="KW-1185">Reference proteome</keyword>
<dbReference type="PANTHER" id="PTHR11214:SF314">
    <property type="entry name" value="HEXOSYLTRANSFERASE"/>
    <property type="match status" value="1"/>
</dbReference>
<dbReference type="InterPro" id="IPR002659">
    <property type="entry name" value="Glyco_trans_31"/>
</dbReference>
<evidence type="ECO:0000256" key="5">
    <source>
        <dbReference type="ARBA" id="ARBA00022692"/>
    </source>
</evidence>
<comment type="similarity">
    <text evidence="2 11">Belongs to the glycosyltransferase 31 family.</text>
</comment>
<dbReference type="Gene3D" id="3.90.550.50">
    <property type="match status" value="1"/>
</dbReference>
<keyword evidence="3 11" id="KW-0328">Glycosyltransferase</keyword>
<evidence type="ECO:0000256" key="2">
    <source>
        <dbReference type="ARBA" id="ARBA00008661"/>
    </source>
</evidence>
<keyword evidence="4" id="KW-0808">Transferase</keyword>
<keyword evidence="8 11" id="KW-0333">Golgi apparatus</keyword>
<name>A0AA38I9R7_9CUCU</name>
<keyword evidence="6 11" id="KW-0735">Signal-anchor</keyword>
<evidence type="ECO:0000256" key="4">
    <source>
        <dbReference type="ARBA" id="ARBA00022679"/>
    </source>
</evidence>
<dbReference type="EMBL" id="JALNTZ010000004">
    <property type="protein sequence ID" value="KAJ3653608.1"/>
    <property type="molecule type" value="Genomic_DNA"/>
</dbReference>
<evidence type="ECO:0000256" key="10">
    <source>
        <dbReference type="ARBA" id="ARBA00023180"/>
    </source>
</evidence>
<dbReference type="GO" id="GO:0006493">
    <property type="term" value="P:protein O-linked glycosylation"/>
    <property type="evidence" value="ECO:0007669"/>
    <property type="project" value="TreeGrafter"/>
</dbReference>
<organism evidence="12 13">
    <name type="scientific">Zophobas morio</name>
    <dbReference type="NCBI Taxonomy" id="2755281"/>
    <lineage>
        <taxon>Eukaryota</taxon>
        <taxon>Metazoa</taxon>
        <taxon>Ecdysozoa</taxon>
        <taxon>Arthropoda</taxon>
        <taxon>Hexapoda</taxon>
        <taxon>Insecta</taxon>
        <taxon>Pterygota</taxon>
        <taxon>Neoptera</taxon>
        <taxon>Endopterygota</taxon>
        <taxon>Coleoptera</taxon>
        <taxon>Polyphaga</taxon>
        <taxon>Cucujiformia</taxon>
        <taxon>Tenebrionidae</taxon>
        <taxon>Zophobas</taxon>
    </lineage>
</organism>
<reference evidence="12" key="1">
    <citation type="journal article" date="2023" name="G3 (Bethesda)">
        <title>Whole genome assemblies of Zophobas morio and Tenebrio molitor.</title>
        <authorList>
            <person name="Kaur S."/>
            <person name="Stinson S.A."/>
            <person name="diCenzo G.C."/>
        </authorList>
    </citation>
    <scope>NUCLEOTIDE SEQUENCE</scope>
    <source>
        <strain evidence="12">QUZm001</strain>
    </source>
</reference>
<evidence type="ECO:0000256" key="8">
    <source>
        <dbReference type="ARBA" id="ARBA00023034"/>
    </source>
</evidence>
<evidence type="ECO:0000256" key="9">
    <source>
        <dbReference type="ARBA" id="ARBA00023136"/>
    </source>
</evidence>
<evidence type="ECO:0000256" key="7">
    <source>
        <dbReference type="ARBA" id="ARBA00022989"/>
    </source>
</evidence>
<dbReference type="Proteomes" id="UP001168821">
    <property type="component" value="Unassembled WGS sequence"/>
</dbReference>
<dbReference type="GO" id="GO:0000139">
    <property type="term" value="C:Golgi membrane"/>
    <property type="evidence" value="ECO:0007669"/>
    <property type="project" value="UniProtKB-SubCell"/>
</dbReference>
<dbReference type="EC" id="2.4.1.-" evidence="11"/>
<comment type="caution">
    <text evidence="12">The sequence shown here is derived from an EMBL/GenBank/DDBJ whole genome shotgun (WGS) entry which is preliminary data.</text>
</comment>
<evidence type="ECO:0000256" key="6">
    <source>
        <dbReference type="ARBA" id="ARBA00022968"/>
    </source>
</evidence>
<evidence type="ECO:0000256" key="3">
    <source>
        <dbReference type="ARBA" id="ARBA00022676"/>
    </source>
</evidence>
<evidence type="ECO:0000256" key="11">
    <source>
        <dbReference type="RuleBase" id="RU363063"/>
    </source>
</evidence>
<dbReference type="GO" id="GO:0016758">
    <property type="term" value="F:hexosyltransferase activity"/>
    <property type="evidence" value="ECO:0007669"/>
    <property type="project" value="InterPro"/>
</dbReference>
<feature type="transmembrane region" description="Helical" evidence="11">
    <location>
        <begin position="7"/>
        <end position="24"/>
    </location>
</feature>
<comment type="subcellular location">
    <subcellularLocation>
        <location evidence="1 11">Golgi apparatus membrane</location>
        <topology evidence="1 11">Single-pass type II membrane protein</topology>
    </subcellularLocation>
</comment>
<evidence type="ECO:0000256" key="1">
    <source>
        <dbReference type="ARBA" id="ARBA00004323"/>
    </source>
</evidence>
<dbReference type="AlphaFoldDB" id="A0AA38I9R7"/>
<accession>A0AA38I9R7</accession>
<keyword evidence="9 11" id="KW-0472">Membrane</keyword>
<gene>
    <name evidence="12" type="ORF">Zmor_012849</name>
</gene>
<evidence type="ECO:0000313" key="12">
    <source>
        <dbReference type="EMBL" id="KAJ3653608.1"/>
    </source>
</evidence>
<protein>
    <recommendedName>
        <fullName evidence="11">Hexosyltransferase</fullName>
        <ecNumber evidence="11">2.4.1.-</ecNumber>
    </recommendedName>
</protein>